<dbReference type="RefSeq" id="WP_055228338.1">
    <property type="nucleotide sequence ID" value="NZ_CYYV01000013.1"/>
</dbReference>
<evidence type="ECO:0000313" key="6">
    <source>
        <dbReference type="Proteomes" id="UP000768180"/>
    </source>
</evidence>
<accession>A0A174HGR5</accession>
<dbReference type="InterPro" id="IPR029044">
    <property type="entry name" value="Nucleotide-diphossugar_trans"/>
</dbReference>
<protein>
    <submittedName>
        <fullName evidence="2 3">Glycosyltransferase</fullName>
        <ecNumber evidence="2">2.4.1.-</ecNumber>
    </submittedName>
</protein>
<dbReference type="EMBL" id="JAKNFS010000001">
    <property type="protein sequence ID" value="MCG4763915.1"/>
    <property type="molecule type" value="Genomic_DNA"/>
</dbReference>
<dbReference type="GO" id="GO:0016757">
    <property type="term" value="F:glycosyltransferase activity"/>
    <property type="evidence" value="ECO:0007669"/>
    <property type="project" value="UniProtKB-KW"/>
</dbReference>
<keyword evidence="2" id="KW-0808">Transferase</keyword>
<evidence type="ECO:0000313" key="5">
    <source>
        <dbReference type="Proteomes" id="UP000095706"/>
    </source>
</evidence>
<dbReference type="CDD" id="cd06433">
    <property type="entry name" value="GT_2_WfgS_like"/>
    <property type="match status" value="1"/>
</dbReference>
<dbReference type="Gene3D" id="3.90.550.10">
    <property type="entry name" value="Spore Coat Polysaccharide Biosynthesis Protein SpsA, Chain A"/>
    <property type="match status" value="1"/>
</dbReference>
<reference evidence="4 6" key="2">
    <citation type="journal article" date="2020" name="Cell Host Microbe">
        <title>Functional and Genomic Variation between Human-Derived Isolates of Lachnospiraceae Reveals Inter- and Intra-Species Diversity.</title>
        <authorList>
            <person name="Sorbara M.T."/>
            <person name="Littmann E.R."/>
            <person name="Fontana E."/>
            <person name="Moody T.U."/>
            <person name="Kohout C.E."/>
            <person name="Gjonbalaj M."/>
            <person name="Eaton V."/>
            <person name="Seok R."/>
            <person name="Leiner I.M."/>
            <person name="Pamer E.G."/>
        </authorList>
    </citation>
    <scope>NUCLEOTIDE SEQUENCE [LARGE SCALE GENOMIC DNA]</scope>
    <source>
        <strain evidence="4 6">MSK.14.54</strain>
    </source>
</reference>
<keyword evidence="6" id="KW-1185">Reference proteome</keyword>
<dbReference type="Pfam" id="PF00535">
    <property type="entry name" value="Glycos_transf_2"/>
    <property type="match status" value="1"/>
</dbReference>
<organism evidence="2 5">
    <name type="scientific">Fusicatenibacter saccharivorans</name>
    <dbReference type="NCBI Taxonomy" id="1150298"/>
    <lineage>
        <taxon>Bacteria</taxon>
        <taxon>Bacillati</taxon>
        <taxon>Bacillota</taxon>
        <taxon>Clostridia</taxon>
        <taxon>Lachnospirales</taxon>
        <taxon>Lachnospiraceae</taxon>
        <taxon>Fusicatenibacter</taxon>
    </lineage>
</organism>
<dbReference type="Proteomes" id="UP001199915">
    <property type="component" value="Unassembled WGS sequence"/>
</dbReference>
<dbReference type="AlphaFoldDB" id="A0A174HGR5"/>
<dbReference type="PANTHER" id="PTHR22916">
    <property type="entry name" value="GLYCOSYLTRANSFERASE"/>
    <property type="match status" value="1"/>
</dbReference>
<evidence type="ECO:0000313" key="3">
    <source>
        <dbReference type="EMBL" id="MCG4763915.1"/>
    </source>
</evidence>
<dbReference type="EMBL" id="CYYV01000013">
    <property type="protein sequence ID" value="CUO72556.1"/>
    <property type="molecule type" value="Genomic_DNA"/>
</dbReference>
<dbReference type="PANTHER" id="PTHR22916:SF67">
    <property type="entry name" value="COLANIC ACID BIOSYNTHESIS GLYCOSYL TRANSFERASE WCAE-RELATED"/>
    <property type="match status" value="1"/>
</dbReference>
<reference evidence="3" key="4">
    <citation type="submission" date="2022-01" db="EMBL/GenBank/DDBJ databases">
        <title>Collection of gut derived symbiotic bacterial strains cultured from healthy donors.</title>
        <authorList>
            <person name="Lin H."/>
            <person name="Kohout C."/>
            <person name="Waligurski E."/>
            <person name="Pamer E.G."/>
        </authorList>
    </citation>
    <scope>NUCLEOTIDE SEQUENCE</scope>
    <source>
        <strain evidence="3">DFI.5.49</strain>
    </source>
</reference>
<reference evidence="4" key="3">
    <citation type="submission" date="2020-02" db="EMBL/GenBank/DDBJ databases">
        <authorList>
            <person name="Littmann E."/>
            <person name="Sorbara M."/>
        </authorList>
    </citation>
    <scope>NUCLEOTIDE SEQUENCE</scope>
    <source>
        <strain evidence="4">MSK.14.54</strain>
    </source>
</reference>
<dbReference type="EMBL" id="JAAITQ010000031">
    <property type="protein sequence ID" value="NSE17400.1"/>
    <property type="molecule type" value="Genomic_DNA"/>
</dbReference>
<evidence type="ECO:0000313" key="4">
    <source>
        <dbReference type="EMBL" id="NSE17400.1"/>
    </source>
</evidence>
<keyword evidence="2" id="KW-0328">Glycosyltransferase</keyword>
<name>A0A174HGR5_9FIRM</name>
<reference evidence="2 5" key="1">
    <citation type="submission" date="2015-09" db="EMBL/GenBank/DDBJ databases">
        <authorList>
            <consortium name="Pathogen Informatics"/>
        </authorList>
    </citation>
    <scope>NUCLEOTIDE SEQUENCE [LARGE SCALE GENOMIC DNA]</scope>
    <source>
        <strain evidence="2 5">2789STDY5608849</strain>
    </source>
</reference>
<dbReference type="Proteomes" id="UP000095706">
    <property type="component" value="Unassembled WGS sequence"/>
</dbReference>
<sequence>MEKPIISIVVPTFNCASELKKTLESLKKQEYIGFECVIVDGNSTDHTVIVAEEYKNKVNFSITISVEKDKGIYDAMNKGVQLAQGKYIQFLGAGDTLVDSTTLKNVAEFCGKDKFDVIYGYVNIDGYAGKTIKNKINFLTSFRYRPICHQAIYAKNELLKKFPFQLKYKYVADQDWIMKTYASRAKYKYIGIPIANYNLNGFSSTEQGKREGRKEIMEAKRNAFPLQCALIQLFKK</sequence>
<dbReference type="EC" id="2.4.1.-" evidence="2"/>
<feature type="domain" description="Glycosyltransferase 2-like" evidence="1">
    <location>
        <begin position="7"/>
        <end position="144"/>
    </location>
</feature>
<proteinExistence type="predicted"/>
<evidence type="ECO:0000259" key="1">
    <source>
        <dbReference type="Pfam" id="PF00535"/>
    </source>
</evidence>
<gene>
    <name evidence="2" type="ORF">ERS852406_02672</name>
    <name evidence="4" type="ORF">G5B05_13535</name>
    <name evidence="3" type="ORF">L0N21_00030</name>
</gene>
<dbReference type="Proteomes" id="UP000768180">
    <property type="component" value="Unassembled WGS sequence"/>
</dbReference>
<dbReference type="InterPro" id="IPR001173">
    <property type="entry name" value="Glyco_trans_2-like"/>
</dbReference>
<dbReference type="SUPFAM" id="SSF53448">
    <property type="entry name" value="Nucleotide-diphospho-sugar transferases"/>
    <property type="match status" value="1"/>
</dbReference>
<evidence type="ECO:0000313" key="2">
    <source>
        <dbReference type="EMBL" id="CUO72556.1"/>
    </source>
</evidence>